<keyword evidence="3" id="KW-1185">Reference proteome</keyword>
<name>A0A9N9BZV2_9GLOM</name>
<sequence>MSSKKKTTTIKTNDTNTTLKTNNTNTTFKTNNATTTSNNTITSMTDNSNPFENYYVLQTSPNSRPSQRTSNSNHQYDSTYDLREDNDYNVDKSRPLDNFSEENLE</sequence>
<protein>
    <submittedName>
        <fullName evidence="2">3926_t:CDS:1</fullName>
    </submittedName>
</protein>
<proteinExistence type="predicted"/>
<dbReference type="Proteomes" id="UP000789759">
    <property type="component" value="Unassembled WGS sequence"/>
</dbReference>
<reference evidence="2" key="1">
    <citation type="submission" date="2021-06" db="EMBL/GenBank/DDBJ databases">
        <authorList>
            <person name="Kallberg Y."/>
            <person name="Tangrot J."/>
            <person name="Rosling A."/>
        </authorList>
    </citation>
    <scope>NUCLEOTIDE SEQUENCE</scope>
    <source>
        <strain evidence="2">FL966</strain>
    </source>
</reference>
<feature type="compositionally biased region" description="Low complexity" evidence="1">
    <location>
        <begin position="9"/>
        <end position="49"/>
    </location>
</feature>
<evidence type="ECO:0000313" key="2">
    <source>
        <dbReference type="EMBL" id="CAG8581831.1"/>
    </source>
</evidence>
<evidence type="ECO:0000313" key="3">
    <source>
        <dbReference type="Proteomes" id="UP000789759"/>
    </source>
</evidence>
<evidence type="ECO:0000256" key="1">
    <source>
        <dbReference type="SAM" id="MobiDB-lite"/>
    </source>
</evidence>
<gene>
    <name evidence="2" type="ORF">CPELLU_LOCUS6125</name>
</gene>
<accession>A0A9N9BZV2</accession>
<dbReference type="EMBL" id="CAJVQA010003725">
    <property type="protein sequence ID" value="CAG8581831.1"/>
    <property type="molecule type" value="Genomic_DNA"/>
</dbReference>
<feature type="compositionally biased region" description="Polar residues" evidence="1">
    <location>
        <begin position="56"/>
        <end position="78"/>
    </location>
</feature>
<dbReference type="AlphaFoldDB" id="A0A9N9BZV2"/>
<organism evidence="2 3">
    <name type="scientific">Cetraspora pellucida</name>
    <dbReference type="NCBI Taxonomy" id="1433469"/>
    <lineage>
        <taxon>Eukaryota</taxon>
        <taxon>Fungi</taxon>
        <taxon>Fungi incertae sedis</taxon>
        <taxon>Mucoromycota</taxon>
        <taxon>Glomeromycotina</taxon>
        <taxon>Glomeromycetes</taxon>
        <taxon>Diversisporales</taxon>
        <taxon>Gigasporaceae</taxon>
        <taxon>Cetraspora</taxon>
    </lineage>
</organism>
<comment type="caution">
    <text evidence="2">The sequence shown here is derived from an EMBL/GenBank/DDBJ whole genome shotgun (WGS) entry which is preliminary data.</text>
</comment>
<feature type="region of interest" description="Disordered" evidence="1">
    <location>
        <begin position="1"/>
        <end position="105"/>
    </location>
</feature>
<feature type="compositionally biased region" description="Basic and acidic residues" evidence="1">
    <location>
        <begin position="80"/>
        <end position="95"/>
    </location>
</feature>